<dbReference type="AlphaFoldDB" id="A0AAV6LUC4"/>
<evidence type="ECO:0000313" key="1">
    <source>
        <dbReference type="EMBL" id="KAG6570712.1"/>
    </source>
</evidence>
<evidence type="ECO:0000313" key="2">
    <source>
        <dbReference type="Proteomes" id="UP000685013"/>
    </source>
</evidence>
<accession>A0AAV6LUC4</accession>
<dbReference type="EMBL" id="JAGKQH010000020">
    <property type="protein sequence ID" value="KAG6570712.1"/>
    <property type="molecule type" value="Genomic_DNA"/>
</dbReference>
<reference evidence="1 2" key="1">
    <citation type="journal article" date="2021" name="Hortic Res">
        <title>The domestication of Cucurbita argyrosperma as revealed by the genome of its wild relative.</title>
        <authorList>
            <person name="Barrera-Redondo J."/>
            <person name="Sanchez-de la Vega G."/>
            <person name="Aguirre-Liguori J.A."/>
            <person name="Castellanos-Morales G."/>
            <person name="Gutierrez-Guerrero Y.T."/>
            <person name="Aguirre-Dugua X."/>
            <person name="Aguirre-Planter E."/>
            <person name="Tenaillon M.I."/>
            <person name="Lira-Saade R."/>
            <person name="Eguiarte L.E."/>
        </authorList>
    </citation>
    <scope>NUCLEOTIDE SEQUENCE [LARGE SCALE GENOMIC DNA]</scope>
    <source>
        <strain evidence="1">JBR-2021</strain>
    </source>
</reference>
<sequence>MVQLHERKNPASLPELIGGSVVSLTLALLTQCIQFLVSHFFSDLSAFIQLPFSDSLEEELRISNFVHSEQGQRSSDMRFRNPYDKGVLQNVEEFMASKR</sequence>
<protein>
    <submittedName>
        <fullName evidence="1">Uncharacterized protein</fullName>
    </submittedName>
</protein>
<organism evidence="1 2">
    <name type="scientific">Cucurbita argyrosperma subsp. sororia</name>
    <dbReference type="NCBI Taxonomy" id="37648"/>
    <lineage>
        <taxon>Eukaryota</taxon>
        <taxon>Viridiplantae</taxon>
        <taxon>Streptophyta</taxon>
        <taxon>Embryophyta</taxon>
        <taxon>Tracheophyta</taxon>
        <taxon>Spermatophyta</taxon>
        <taxon>Magnoliopsida</taxon>
        <taxon>eudicotyledons</taxon>
        <taxon>Gunneridae</taxon>
        <taxon>Pentapetalae</taxon>
        <taxon>rosids</taxon>
        <taxon>fabids</taxon>
        <taxon>Cucurbitales</taxon>
        <taxon>Cucurbitaceae</taxon>
        <taxon>Cucurbiteae</taxon>
        <taxon>Cucurbita</taxon>
    </lineage>
</organism>
<comment type="caution">
    <text evidence="1">The sequence shown here is derived from an EMBL/GenBank/DDBJ whole genome shotgun (WGS) entry which is preliminary data.</text>
</comment>
<dbReference type="Proteomes" id="UP000685013">
    <property type="component" value="Chromosome 20"/>
</dbReference>
<feature type="non-terminal residue" evidence="1">
    <location>
        <position position="1"/>
    </location>
</feature>
<gene>
    <name evidence="1" type="ORF">SDJN03_29627</name>
</gene>
<name>A0AAV6LUC4_9ROSI</name>
<keyword evidence="2" id="KW-1185">Reference proteome</keyword>
<proteinExistence type="predicted"/>